<dbReference type="GO" id="GO:0000445">
    <property type="term" value="C:THO complex part of transcription export complex"/>
    <property type="evidence" value="ECO:0007669"/>
    <property type="project" value="TreeGrafter"/>
</dbReference>
<keyword evidence="1 4" id="KW-0853">WD repeat</keyword>
<dbReference type="Pfam" id="PF00400">
    <property type="entry name" value="WD40"/>
    <property type="match status" value="3"/>
</dbReference>
<dbReference type="SMART" id="SM00320">
    <property type="entry name" value="WD40"/>
    <property type="match status" value="5"/>
</dbReference>
<dbReference type="InterPro" id="IPR040132">
    <property type="entry name" value="Tex1/THOC3"/>
</dbReference>
<evidence type="ECO:0000256" key="1">
    <source>
        <dbReference type="ARBA" id="ARBA00022574"/>
    </source>
</evidence>
<dbReference type="AlphaFoldDB" id="A0A162IBY0"/>
<reference evidence="6 7" key="1">
    <citation type="journal article" date="2016" name="Genome Biol. Evol.">
        <title>Divergent and convergent evolution of fungal pathogenicity.</title>
        <authorList>
            <person name="Shang Y."/>
            <person name="Xiao G."/>
            <person name="Zheng P."/>
            <person name="Cen K."/>
            <person name="Zhan S."/>
            <person name="Wang C."/>
        </authorList>
    </citation>
    <scope>NUCLEOTIDE SEQUENCE [LARGE SCALE GENOMIC DNA]</scope>
    <source>
        <strain evidence="6 7">ARSEF 7405</strain>
    </source>
</reference>
<evidence type="ECO:0000256" key="3">
    <source>
        <dbReference type="ARBA" id="ARBA00046343"/>
    </source>
</evidence>
<dbReference type="PANTHER" id="PTHR22839:SF0">
    <property type="entry name" value="THO COMPLEX SUBUNIT 3"/>
    <property type="match status" value="1"/>
</dbReference>
<dbReference type="PROSITE" id="PS00678">
    <property type="entry name" value="WD_REPEATS_1"/>
    <property type="match status" value="1"/>
</dbReference>
<sequence length="368" mass="39429">MPAASAAQSRRVIPKDSFNKIFSTFKTSSYFDPIAKAPGLHTIRTIDWNPTGTLVATGSVDRTLRVWNPKETNIRQSTELRGHTSGIEKVAFNPAKENELATCSNDGTVKFWDVRTKTRITSVDVGGDPFTLSWTADGKTLLVGKTDNTLASISTSTTSTSTAKPSQPNPSSPAPLNSYKLLTSHREPLETNDTCFTHAMDTENLGLFLTHGDGTVQVVSYPSFEPIYTLNAHTSACLSIALSPTGRYLAVGGRDALISLWDTTDWICKRTVSSPRGGAVKGLSWSWDGRFITGAGDEQGCASGLEIFHAESGESVYSTAGTSGEPDMGVSAVAWHPNRYILAYASVYDGPGNRSSSGLRIVGVGSNY</sequence>
<gene>
    <name evidence="6" type="ORF">AAP_03443</name>
</gene>
<dbReference type="PROSITE" id="PS50082">
    <property type="entry name" value="WD_REPEATS_2"/>
    <property type="match status" value="3"/>
</dbReference>
<protein>
    <submittedName>
        <fullName evidence="6">WD40 domain-containing protein</fullName>
    </submittedName>
</protein>
<dbReference type="InterPro" id="IPR036322">
    <property type="entry name" value="WD40_repeat_dom_sf"/>
</dbReference>
<keyword evidence="2" id="KW-0677">Repeat</keyword>
<dbReference type="InterPro" id="IPR019775">
    <property type="entry name" value="WD40_repeat_CS"/>
</dbReference>
<dbReference type="EMBL" id="AZGZ01000014">
    <property type="protein sequence ID" value="KZZ91273.1"/>
    <property type="molecule type" value="Genomic_DNA"/>
</dbReference>
<evidence type="ECO:0000256" key="5">
    <source>
        <dbReference type="SAM" id="MobiDB-lite"/>
    </source>
</evidence>
<evidence type="ECO:0000256" key="4">
    <source>
        <dbReference type="PROSITE-ProRule" id="PRU00221"/>
    </source>
</evidence>
<evidence type="ECO:0000256" key="2">
    <source>
        <dbReference type="ARBA" id="ARBA00022737"/>
    </source>
</evidence>
<dbReference type="PANTHER" id="PTHR22839">
    <property type="entry name" value="THO COMPLEX SUBUNIT 3 THO3"/>
    <property type="match status" value="1"/>
</dbReference>
<dbReference type="PRINTS" id="PR00320">
    <property type="entry name" value="GPROTEINBRPT"/>
</dbReference>
<dbReference type="InterPro" id="IPR015943">
    <property type="entry name" value="WD40/YVTN_repeat-like_dom_sf"/>
</dbReference>
<feature type="repeat" description="WD" evidence="4">
    <location>
        <begin position="43"/>
        <end position="77"/>
    </location>
</feature>
<feature type="repeat" description="WD" evidence="4">
    <location>
        <begin position="230"/>
        <end position="262"/>
    </location>
</feature>
<dbReference type="PROSITE" id="PS50294">
    <property type="entry name" value="WD_REPEATS_REGION"/>
    <property type="match status" value="3"/>
</dbReference>
<dbReference type="Proteomes" id="UP000242877">
    <property type="component" value="Unassembled WGS sequence"/>
</dbReference>
<evidence type="ECO:0000313" key="6">
    <source>
        <dbReference type="EMBL" id="KZZ91273.1"/>
    </source>
</evidence>
<dbReference type="GO" id="GO:0006406">
    <property type="term" value="P:mRNA export from nucleus"/>
    <property type="evidence" value="ECO:0007669"/>
    <property type="project" value="InterPro"/>
</dbReference>
<dbReference type="Gene3D" id="2.130.10.10">
    <property type="entry name" value="YVTN repeat-like/Quinoprotein amine dehydrogenase"/>
    <property type="match status" value="2"/>
</dbReference>
<organism evidence="6 7">
    <name type="scientific">Ascosphaera apis ARSEF 7405</name>
    <dbReference type="NCBI Taxonomy" id="392613"/>
    <lineage>
        <taxon>Eukaryota</taxon>
        <taxon>Fungi</taxon>
        <taxon>Dikarya</taxon>
        <taxon>Ascomycota</taxon>
        <taxon>Pezizomycotina</taxon>
        <taxon>Eurotiomycetes</taxon>
        <taxon>Eurotiomycetidae</taxon>
        <taxon>Onygenales</taxon>
        <taxon>Ascosphaeraceae</taxon>
        <taxon>Ascosphaera</taxon>
    </lineage>
</organism>
<comment type="caution">
    <text evidence="6">The sequence shown here is derived from an EMBL/GenBank/DDBJ whole genome shotgun (WGS) entry which is preliminary data.</text>
</comment>
<name>A0A162IBY0_9EURO</name>
<comment type="similarity">
    <text evidence="3">Belongs to the THOC3 family.</text>
</comment>
<keyword evidence="7" id="KW-1185">Reference proteome</keyword>
<evidence type="ECO:0000313" key="7">
    <source>
        <dbReference type="Proteomes" id="UP000242877"/>
    </source>
</evidence>
<proteinExistence type="inferred from homology"/>
<dbReference type="InterPro" id="IPR001680">
    <property type="entry name" value="WD40_rpt"/>
</dbReference>
<dbReference type="OrthoDB" id="340259at2759"/>
<dbReference type="VEuPathDB" id="FungiDB:AAP_03443"/>
<dbReference type="SUPFAM" id="SSF50978">
    <property type="entry name" value="WD40 repeat-like"/>
    <property type="match status" value="1"/>
</dbReference>
<accession>A0A162IBY0</accession>
<feature type="region of interest" description="Disordered" evidence="5">
    <location>
        <begin position="154"/>
        <end position="178"/>
    </location>
</feature>
<dbReference type="InterPro" id="IPR020472">
    <property type="entry name" value="WD40_PAC1"/>
</dbReference>
<feature type="repeat" description="WD" evidence="4">
    <location>
        <begin position="80"/>
        <end position="122"/>
    </location>
</feature>